<comment type="subcellular location">
    <subcellularLocation>
        <location evidence="1">Cell membrane</location>
        <topology evidence="1">Multi-pass membrane protein</topology>
    </subcellularLocation>
</comment>
<dbReference type="Pfam" id="PF02687">
    <property type="entry name" value="FtsX"/>
    <property type="match status" value="1"/>
</dbReference>
<feature type="transmembrane region" description="Helical" evidence="6">
    <location>
        <begin position="85"/>
        <end position="104"/>
    </location>
</feature>
<keyword evidence="10" id="KW-1185">Reference proteome</keyword>
<evidence type="ECO:0000256" key="6">
    <source>
        <dbReference type="SAM" id="Phobius"/>
    </source>
</evidence>
<accession>A0A242C663</accession>
<proteinExistence type="predicted"/>
<name>A0A242C663_9ENTE</name>
<dbReference type="OrthoDB" id="2184767at2"/>
<keyword evidence="2" id="KW-1003">Cell membrane</keyword>
<keyword evidence="5 6" id="KW-0472">Membrane</keyword>
<evidence type="ECO:0000259" key="7">
    <source>
        <dbReference type="Pfam" id="PF02687"/>
    </source>
</evidence>
<keyword evidence="3 6" id="KW-0812">Transmembrane</keyword>
<keyword evidence="4 6" id="KW-1133">Transmembrane helix</keyword>
<evidence type="ECO:0000256" key="4">
    <source>
        <dbReference type="ARBA" id="ARBA00022989"/>
    </source>
</evidence>
<dbReference type="RefSeq" id="WP_086331770.1">
    <property type="nucleotide sequence ID" value="NZ_NGLE02000001.1"/>
</dbReference>
<feature type="transmembrane region" description="Helical" evidence="6">
    <location>
        <begin position="21"/>
        <end position="44"/>
    </location>
</feature>
<organism evidence="9">
    <name type="scientific">Candidatus Enterococcus mansonii</name>
    <dbReference type="NCBI Taxonomy" id="1834181"/>
    <lineage>
        <taxon>Bacteria</taxon>
        <taxon>Bacillati</taxon>
        <taxon>Bacillota</taxon>
        <taxon>Bacilli</taxon>
        <taxon>Lactobacillales</taxon>
        <taxon>Enterococcaceae</taxon>
        <taxon>Enterococcus</taxon>
    </lineage>
</organism>
<dbReference type="STRING" id="1834181.A5880_002920"/>
<feature type="domain" description="ABC3 transporter permease C-terminal" evidence="7">
    <location>
        <begin position="88"/>
        <end position="194"/>
    </location>
</feature>
<sequence length="208" mass="24046">MYKMYYVLKDSSITLLRNKGAAFSKGFFSFVYACILTIVFRIWINLIHFESLEKQRALEAKHSTDSLLQTDSSDHLITLLTSLKISFMIFSLGLLLFGIALLCIQLQKNYLLNKKELLIKKMLGNSAVRVTSEFFFESFLLVIPCIILGMLLSDYLYLQFFHFATSWIAAVLYPPSYFLLFLTLPVIGIFLLILVCQFLYLKQKITKL</sequence>
<dbReference type="GO" id="GO:0005886">
    <property type="term" value="C:plasma membrane"/>
    <property type="evidence" value="ECO:0007669"/>
    <property type="project" value="UniProtKB-SubCell"/>
</dbReference>
<evidence type="ECO:0000313" key="9">
    <source>
        <dbReference type="EMBL" id="OTO05745.1"/>
    </source>
</evidence>
<dbReference type="InterPro" id="IPR003838">
    <property type="entry name" value="ABC3_permease_C"/>
</dbReference>
<protein>
    <recommendedName>
        <fullName evidence="7">ABC3 transporter permease C-terminal domain-containing protein</fullName>
    </recommendedName>
</protein>
<feature type="transmembrane region" description="Helical" evidence="6">
    <location>
        <begin position="139"/>
        <end position="158"/>
    </location>
</feature>
<evidence type="ECO:0000313" key="8">
    <source>
        <dbReference type="EMBL" id="MEI5993102.1"/>
    </source>
</evidence>
<reference evidence="9" key="1">
    <citation type="submission" date="2017-05" db="EMBL/GenBank/DDBJ databases">
        <title>The Genome Sequence of Enterococcus sp. 4G2_DIV0659.</title>
        <authorList>
            <consortium name="The Broad Institute Genomics Platform"/>
            <consortium name="The Broad Institute Genomic Center for Infectious Diseases"/>
            <person name="Earl A."/>
            <person name="Manson A."/>
            <person name="Schwartman J."/>
            <person name="Gilmore M."/>
            <person name="Abouelleil A."/>
            <person name="Cao P."/>
            <person name="Chapman S."/>
            <person name="Cusick C."/>
            <person name="Shea T."/>
            <person name="Young S."/>
            <person name="Neafsey D."/>
            <person name="Nusbaum C."/>
            <person name="Birren B."/>
        </authorList>
    </citation>
    <scope>NUCLEOTIDE SEQUENCE [LARGE SCALE GENOMIC DNA]</scope>
    <source>
        <strain evidence="9">4G2_DIV0659</strain>
    </source>
</reference>
<evidence type="ECO:0000256" key="3">
    <source>
        <dbReference type="ARBA" id="ARBA00022692"/>
    </source>
</evidence>
<dbReference type="EMBL" id="NGLE02000001">
    <property type="protein sequence ID" value="MEI5993102.1"/>
    <property type="molecule type" value="Genomic_DNA"/>
</dbReference>
<feature type="transmembrane region" description="Helical" evidence="6">
    <location>
        <begin position="178"/>
        <end position="201"/>
    </location>
</feature>
<evidence type="ECO:0000256" key="5">
    <source>
        <dbReference type="ARBA" id="ARBA00023136"/>
    </source>
</evidence>
<evidence type="ECO:0000256" key="1">
    <source>
        <dbReference type="ARBA" id="ARBA00004651"/>
    </source>
</evidence>
<dbReference type="Proteomes" id="UP000195139">
    <property type="component" value="Unassembled WGS sequence"/>
</dbReference>
<reference evidence="8 10" key="2">
    <citation type="submission" date="2018-07" db="EMBL/GenBank/DDBJ databases">
        <title>The Genome Sequence of Enterococcus sp. DIV0659b.</title>
        <authorList>
            <consortium name="The Broad Institute Genomics Platform"/>
            <consortium name="The Broad Institute Genomic Center for Infectious Diseases"/>
            <person name="Earl A."/>
            <person name="Manson A."/>
            <person name="Schwartman J."/>
            <person name="Gilmore M."/>
            <person name="Abouelleil A."/>
            <person name="Cao P."/>
            <person name="Chapman S."/>
            <person name="Cusick C."/>
            <person name="Shea T."/>
            <person name="Young S."/>
            <person name="Neafsey D."/>
            <person name="Nusbaum C."/>
            <person name="Birren B."/>
        </authorList>
    </citation>
    <scope>NUCLEOTIDE SEQUENCE [LARGE SCALE GENOMIC DNA]</scope>
    <source>
        <strain evidence="8 10">4G2_DIV0659</strain>
    </source>
</reference>
<evidence type="ECO:0000313" key="10">
    <source>
        <dbReference type="Proteomes" id="UP000195139"/>
    </source>
</evidence>
<evidence type="ECO:0000256" key="2">
    <source>
        <dbReference type="ARBA" id="ARBA00022475"/>
    </source>
</evidence>
<dbReference type="EMBL" id="NGLE01000004">
    <property type="protein sequence ID" value="OTO05745.1"/>
    <property type="molecule type" value="Genomic_DNA"/>
</dbReference>
<gene>
    <name evidence="8" type="ORF">A5880_000643</name>
    <name evidence="9" type="ORF">A5880_002920</name>
</gene>
<comment type="caution">
    <text evidence="9">The sequence shown here is derived from an EMBL/GenBank/DDBJ whole genome shotgun (WGS) entry which is preliminary data.</text>
</comment>
<dbReference type="AlphaFoldDB" id="A0A242C663"/>